<proteinExistence type="predicted"/>
<gene>
    <name evidence="2" type="ORF">VNO77_44145</name>
</gene>
<sequence>MLGEGAAKVDSAIAMPSRERGTKSSLDWRSVANPMENHVAWQLRNLDEERDHRAYSPDPATHRKCPHPETPLPLKLKILIPQIWQQERFFLHEYHKLEAVYIDCEVYFEETSIDLSSKQLKERGPSTLDPSKPIVGYLLWRPWPEICKPPFKRELHGELEFPHNILSNALYLYLLPHIGVLQAPPFPLGRFLERSMPDSLKACTSLSICC</sequence>
<evidence type="ECO:0000313" key="2">
    <source>
        <dbReference type="EMBL" id="KAK7306219.1"/>
    </source>
</evidence>
<organism evidence="2 3">
    <name type="scientific">Canavalia gladiata</name>
    <name type="common">Sword bean</name>
    <name type="synonym">Dolichos gladiatus</name>
    <dbReference type="NCBI Taxonomy" id="3824"/>
    <lineage>
        <taxon>Eukaryota</taxon>
        <taxon>Viridiplantae</taxon>
        <taxon>Streptophyta</taxon>
        <taxon>Embryophyta</taxon>
        <taxon>Tracheophyta</taxon>
        <taxon>Spermatophyta</taxon>
        <taxon>Magnoliopsida</taxon>
        <taxon>eudicotyledons</taxon>
        <taxon>Gunneridae</taxon>
        <taxon>Pentapetalae</taxon>
        <taxon>rosids</taxon>
        <taxon>fabids</taxon>
        <taxon>Fabales</taxon>
        <taxon>Fabaceae</taxon>
        <taxon>Papilionoideae</taxon>
        <taxon>50 kb inversion clade</taxon>
        <taxon>NPAAA clade</taxon>
        <taxon>indigoferoid/millettioid clade</taxon>
        <taxon>Phaseoleae</taxon>
        <taxon>Canavalia</taxon>
    </lineage>
</organism>
<protein>
    <submittedName>
        <fullName evidence="2">Uncharacterized protein</fullName>
    </submittedName>
</protein>
<dbReference type="AlphaFoldDB" id="A0AAN9JZ41"/>
<accession>A0AAN9JZ41</accession>
<reference evidence="2 3" key="1">
    <citation type="submission" date="2024-01" db="EMBL/GenBank/DDBJ databases">
        <title>The genomes of 5 underutilized Papilionoideae crops provide insights into root nodulation and disease resistanc.</title>
        <authorList>
            <person name="Jiang F."/>
        </authorList>
    </citation>
    <scope>NUCLEOTIDE SEQUENCE [LARGE SCALE GENOMIC DNA]</scope>
    <source>
        <strain evidence="2">LVBAO_FW01</strain>
        <tissue evidence="2">Leaves</tissue>
    </source>
</reference>
<name>A0AAN9JZ41_CANGL</name>
<evidence type="ECO:0000256" key="1">
    <source>
        <dbReference type="SAM" id="MobiDB-lite"/>
    </source>
</evidence>
<dbReference type="Proteomes" id="UP001367508">
    <property type="component" value="Unassembled WGS sequence"/>
</dbReference>
<feature type="region of interest" description="Disordered" evidence="1">
    <location>
        <begin position="1"/>
        <end position="26"/>
    </location>
</feature>
<dbReference type="EMBL" id="JAYMYQ010000011">
    <property type="protein sequence ID" value="KAK7306219.1"/>
    <property type="molecule type" value="Genomic_DNA"/>
</dbReference>
<comment type="caution">
    <text evidence="2">The sequence shown here is derived from an EMBL/GenBank/DDBJ whole genome shotgun (WGS) entry which is preliminary data.</text>
</comment>
<evidence type="ECO:0000313" key="3">
    <source>
        <dbReference type="Proteomes" id="UP001367508"/>
    </source>
</evidence>
<keyword evidence="3" id="KW-1185">Reference proteome</keyword>